<dbReference type="OrthoDB" id="18453at2759"/>
<evidence type="ECO:0000256" key="11">
    <source>
        <dbReference type="SAM" id="MobiDB-lite"/>
    </source>
</evidence>
<keyword evidence="9" id="KW-0137">Centromere</keyword>
<keyword evidence="3" id="KW-0158">Chromosome</keyword>
<protein>
    <submittedName>
        <fullName evidence="12">Nnf1-domain-containing protein</fullName>
    </submittedName>
</protein>
<keyword evidence="8" id="KW-0131">Cell cycle</keyword>
<dbReference type="GO" id="GO:0007059">
    <property type="term" value="P:chromosome segregation"/>
    <property type="evidence" value="ECO:0007669"/>
    <property type="project" value="TreeGrafter"/>
</dbReference>
<dbReference type="GO" id="GO:0051301">
    <property type="term" value="P:cell division"/>
    <property type="evidence" value="ECO:0007669"/>
    <property type="project" value="UniProtKB-KW"/>
</dbReference>
<keyword evidence="7" id="KW-0539">Nucleus</keyword>
<keyword evidence="5" id="KW-0498">Mitosis</keyword>
<dbReference type="Proteomes" id="UP000268162">
    <property type="component" value="Unassembled WGS sequence"/>
</dbReference>
<name>A0A4P9ZV78_9FUNG</name>
<sequence>MSNVLKSNGVQDNSDPTLASPKLSSPTLSAQRTEAPEQPGPRLSKLNLLLDKSLASVVDTFSFEKLAECFPYLAQESPKLLAAAQSQISEFFRTTTEDEFQTIIHKRGLIQKLNQLDQLIEASKCRPNGTEQPNPATTKGQTHGADPATLVRARTYQTKQMELQRLTETYNHIYQQNNTMANELRDKSKALQEMKQHTAQLLDNMDKLVNTSSGLKSQALVEMSHQTMNP</sequence>
<evidence type="ECO:0000313" key="13">
    <source>
        <dbReference type="Proteomes" id="UP000268162"/>
    </source>
</evidence>
<dbReference type="PANTHER" id="PTHR15459:SF3">
    <property type="entry name" value="POLYAMINE-MODULATED FACTOR 1"/>
    <property type="match status" value="1"/>
</dbReference>
<evidence type="ECO:0000256" key="4">
    <source>
        <dbReference type="ARBA" id="ARBA00022618"/>
    </source>
</evidence>
<dbReference type="GO" id="GO:0000444">
    <property type="term" value="C:MIS12/MIND type complex"/>
    <property type="evidence" value="ECO:0007669"/>
    <property type="project" value="InterPro"/>
</dbReference>
<keyword evidence="4" id="KW-0132">Cell division</keyword>
<evidence type="ECO:0000256" key="8">
    <source>
        <dbReference type="ARBA" id="ARBA00023306"/>
    </source>
</evidence>
<feature type="compositionally biased region" description="Polar residues" evidence="11">
    <location>
        <begin position="1"/>
        <end position="32"/>
    </location>
</feature>
<dbReference type="Pfam" id="PF03980">
    <property type="entry name" value="Nnf1"/>
    <property type="match status" value="1"/>
</dbReference>
<dbReference type="EMBL" id="ML002604">
    <property type="protein sequence ID" value="RKP36732.1"/>
    <property type="molecule type" value="Genomic_DNA"/>
</dbReference>
<evidence type="ECO:0000256" key="7">
    <source>
        <dbReference type="ARBA" id="ARBA00023242"/>
    </source>
</evidence>
<evidence type="ECO:0000256" key="1">
    <source>
        <dbReference type="ARBA" id="ARBA00004123"/>
    </source>
</evidence>
<comment type="subcellular location">
    <subcellularLocation>
        <location evidence="2">Chromosome</location>
        <location evidence="2">Centromere</location>
        <location evidence="2">Kinetochore</location>
    </subcellularLocation>
    <subcellularLocation>
        <location evidence="1">Nucleus</location>
    </subcellularLocation>
</comment>
<evidence type="ECO:0000256" key="9">
    <source>
        <dbReference type="ARBA" id="ARBA00023328"/>
    </source>
</evidence>
<dbReference type="GO" id="GO:0005634">
    <property type="term" value="C:nucleus"/>
    <property type="evidence" value="ECO:0007669"/>
    <property type="project" value="UniProtKB-SubCell"/>
</dbReference>
<keyword evidence="13" id="KW-1185">Reference proteome</keyword>
<dbReference type="PANTHER" id="PTHR15459">
    <property type="entry name" value="POLYAMINE-MODULATED FACTOR 1"/>
    <property type="match status" value="1"/>
</dbReference>
<feature type="region of interest" description="Disordered" evidence="11">
    <location>
        <begin position="126"/>
        <end position="145"/>
    </location>
</feature>
<proteinExistence type="predicted"/>
<organism evidence="12 13">
    <name type="scientific">Dimargaris cristalligena</name>
    <dbReference type="NCBI Taxonomy" id="215637"/>
    <lineage>
        <taxon>Eukaryota</taxon>
        <taxon>Fungi</taxon>
        <taxon>Fungi incertae sedis</taxon>
        <taxon>Zoopagomycota</taxon>
        <taxon>Kickxellomycotina</taxon>
        <taxon>Dimargaritomycetes</taxon>
        <taxon>Dimargaritales</taxon>
        <taxon>Dimargaritaceae</taxon>
        <taxon>Dimargaris</taxon>
    </lineage>
</organism>
<evidence type="ECO:0000256" key="3">
    <source>
        <dbReference type="ARBA" id="ARBA00022454"/>
    </source>
</evidence>
<evidence type="ECO:0000256" key="6">
    <source>
        <dbReference type="ARBA" id="ARBA00022838"/>
    </source>
</evidence>
<keyword evidence="10" id="KW-0175">Coiled coil</keyword>
<feature type="compositionally biased region" description="Polar residues" evidence="11">
    <location>
        <begin position="129"/>
        <end position="141"/>
    </location>
</feature>
<evidence type="ECO:0000313" key="12">
    <source>
        <dbReference type="EMBL" id="RKP36732.1"/>
    </source>
</evidence>
<gene>
    <name evidence="12" type="ORF">BJ085DRAFT_41202</name>
</gene>
<dbReference type="AlphaFoldDB" id="A0A4P9ZV78"/>
<reference evidence="13" key="1">
    <citation type="journal article" date="2018" name="Nat. Microbiol.">
        <title>Leveraging single-cell genomics to expand the fungal tree of life.</title>
        <authorList>
            <person name="Ahrendt S.R."/>
            <person name="Quandt C.A."/>
            <person name="Ciobanu D."/>
            <person name="Clum A."/>
            <person name="Salamov A."/>
            <person name="Andreopoulos B."/>
            <person name="Cheng J.F."/>
            <person name="Woyke T."/>
            <person name="Pelin A."/>
            <person name="Henrissat B."/>
            <person name="Reynolds N.K."/>
            <person name="Benny G.L."/>
            <person name="Smith M.E."/>
            <person name="James T.Y."/>
            <person name="Grigoriev I.V."/>
        </authorList>
    </citation>
    <scope>NUCLEOTIDE SEQUENCE [LARGE SCALE GENOMIC DNA]</scope>
    <source>
        <strain evidence="13">RSA 468</strain>
    </source>
</reference>
<dbReference type="InterPro" id="IPR007128">
    <property type="entry name" value="PMF1/Nnf1"/>
</dbReference>
<evidence type="ECO:0000256" key="5">
    <source>
        <dbReference type="ARBA" id="ARBA00022776"/>
    </source>
</evidence>
<feature type="region of interest" description="Disordered" evidence="11">
    <location>
        <begin position="1"/>
        <end position="42"/>
    </location>
</feature>
<evidence type="ECO:0000256" key="2">
    <source>
        <dbReference type="ARBA" id="ARBA00004629"/>
    </source>
</evidence>
<evidence type="ECO:0000256" key="10">
    <source>
        <dbReference type="SAM" id="Coils"/>
    </source>
</evidence>
<feature type="coiled-coil region" evidence="10">
    <location>
        <begin position="180"/>
        <end position="211"/>
    </location>
</feature>
<accession>A0A4P9ZV78</accession>
<keyword evidence="6" id="KW-0995">Kinetochore</keyword>